<reference evidence="2 3" key="1">
    <citation type="journal article" date="2024" name="Plant Biotechnol. J.">
        <title>Dendrobium thyrsiflorum genome and its molecular insights into genes involved in important horticultural traits.</title>
        <authorList>
            <person name="Chen B."/>
            <person name="Wang J.Y."/>
            <person name="Zheng P.J."/>
            <person name="Li K.L."/>
            <person name="Liang Y.M."/>
            <person name="Chen X.F."/>
            <person name="Zhang C."/>
            <person name="Zhao X."/>
            <person name="He X."/>
            <person name="Zhang G.Q."/>
            <person name="Liu Z.J."/>
            <person name="Xu Q."/>
        </authorList>
    </citation>
    <scope>NUCLEOTIDE SEQUENCE [LARGE SCALE GENOMIC DNA]</scope>
    <source>
        <strain evidence="2">GZMU011</strain>
    </source>
</reference>
<comment type="caution">
    <text evidence="2">The sequence shown here is derived from an EMBL/GenBank/DDBJ whole genome shotgun (WGS) entry which is preliminary data.</text>
</comment>
<evidence type="ECO:0000256" key="1">
    <source>
        <dbReference type="SAM" id="MobiDB-lite"/>
    </source>
</evidence>
<sequence length="304" mass="33379">MKYPTMKNITPSAVVRRILSDGKFAGGGGDGGCPIEETSLRLENIPRNEKAPPSSPIKTTRATTHTCWKLFTVFPILRPISGSFFGPKTSAATPAMTTSSGTPSPNRQRQSSPRELWPPPVLLRRATRPRFAGGAKALPPLLMKTELEEASEAELIVKLSGSELRTQRHQNRLNPSPNESRSRPRSAVRMFKTQFGLPNGLQILQSYSRIERLDETNPTSPRSQKSDICRSRNCSSNHPRSRGSISAVRTPESQSLKRSRERSKTALAPCSSSTTAGTSPDHRHKALYFAGPPLEGPTVRRTTT</sequence>
<feature type="region of interest" description="Disordered" evidence="1">
    <location>
        <begin position="88"/>
        <end position="121"/>
    </location>
</feature>
<accession>A0ABD0TV96</accession>
<evidence type="ECO:0000313" key="3">
    <source>
        <dbReference type="Proteomes" id="UP001552299"/>
    </source>
</evidence>
<name>A0ABD0TV96_DENTH</name>
<proteinExistence type="predicted"/>
<evidence type="ECO:0000313" key="2">
    <source>
        <dbReference type="EMBL" id="KAL0903611.1"/>
    </source>
</evidence>
<feature type="region of interest" description="Disordered" evidence="1">
    <location>
        <begin position="213"/>
        <end position="304"/>
    </location>
</feature>
<protein>
    <submittedName>
        <fullName evidence="2">Uncharacterized protein</fullName>
    </submittedName>
</protein>
<gene>
    <name evidence="2" type="ORF">M5K25_028002</name>
</gene>
<feature type="compositionally biased region" description="Low complexity" evidence="1">
    <location>
        <begin position="88"/>
        <end position="105"/>
    </location>
</feature>
<organism evidence="2 3">
    <name type="scientific">Dendrobium thyrsiflorum</name>
    <name type="common">Pinecone-like raceme dendrobium</name>
    <name type="synonym">Orchid</name>
    <dbReference type="NCBI Taxonomy" id="117978"/>
    <lineage>
        <taxon>Eukaryota</taxon>
        <taxon>Viridiplantae</taxon>
        <taxon>Streptophyta</taxon>
        <taxon>Embryophyta</taxon>
        <taxon>Tracheophyta</taxon>
        <taxon>Spermatophyta</taxon>
        <taxon>Magnoliopsida</taxon>
        <taxon>Liliopsida</taxon>
        <taxon>Asparagales</taxon>
        <taxon>Orchidaceae</taxon>
        <taxon>Epidendroideae</taxon>
        <taxon>Malaxideae</taxon>
        <taxon>Dendrobiinae</taxon>
        <taxon>Dendrobium</taxon>
    </lineage>
</organism>
<feature type="region of interest" description="Disordered" evidence="1">
    <location>
        <begin position="161"/>
        <end position="185"/>
    </location>
</feature>
<dbReference type="AlphaFoldDB" id="A0ABD0TV96"/>
<keyword evidence="3" id="KW-1185">Reference proteome</keyword>
<dbReference type="Proteomes" id="UP001552299">
    <property type="component" value="Unassembled WGS sequence"/>
</dbReference>
<dbReference type="EMBL" id="JANQDX010000020">
    <property type="protein sequence ID" value="KAL0903611.1"/>
    <property type="molecule type" value="Genomic_DNA"/>
</dbReference>